<dbReference type="Pfam" id="PF13409">
    <property type="entry name" value="GST_N_2"/>
    <property type="match status" value="1"/>
</dbReference>
<dbReference type="SUPFAM" id="SSF47616">
    <property type="entry name" value="GST C-terminal domain-like"/>
    <property type="match status" value="1"/>
</dbReference>
<dbReference type="RefSeq" id="WP_189441377.1">
    <property type="nucleotide sequence ID" value="NZ_BMXT01000002.1"/>
</dbReference>
<dbReference type="InterPro" id="IPR004045">
    <property type="entry name" value="Glutathione_S-Trfase_N"/>
</dbReference>
<dbReference type="SFLD" id="SFLDG00358">
    <property type="entry name" value="Main_(cytGST)"/>
    <property type="match status" value="1"/>
</dbReference>
<accession>A0ABQ2ZY85</accession>
<evidence type="ECO:0000313" key="3">
    <source>
        <dbReference type="Proteomes" id="UP000621898"/>
    </source>
</evidence>
<dbReference type="Gene3D" id="1.20.1050.10">
    <property type="match status" value="1"/>
</dbReference>
<protein>
    <submittedName>
        <fullName evidence="2">Glutathione S-transferase</fullName>
    </submittedName>
</protein>
<dbReference type="PANTHER" id="PTHR42673:SF4">
    <property type="entry name" value="MALEYLACETOACETATE ISOMERASE"/>
    <property type="match status" value="1"/>
</dbReference>
<proteinExistence type="predicted"/>
<dbReference type="Gene3D" id="3.40.30.10">
    <property type="entry name" value="Glutaredoxin"/>
    <property type="match status" value="1"/>
</dbReference>
<comment type="caution">
    <text evidence="2">The sequence shown here is derived from an EMBL/GenBank/DDBJ whole genome shotgun (WGS) entry which is preliminary data.</text>
</comment>
<feature type="domain" description="GST N-terminal" evidence="1">
    <location>
        <begin position="2"/>
        <end position="84"/>
    </location>
</feature>
<evidence type="ECO:0000259" key="1">
    <source>
        <dbReference type="PROSITE" id="PS50404"/>
    </source>
</evidence>
<dbReference type="PROSITE" id="PS50404">
    <property type="entry name" value="GST_NTER"/>
    <property type="match status" value="1"/>
</dbReference>
<dbReference type="InterPro" id="IPR036249">
    <property type="entry name" value="Thioredoxin-like_sf"/>
</dbReference>
<name>A0ABQ2ZY85_9GAMM</name>
<keyword evidence="3" id="KW-1185">Reference proteome</keyword>
<dbReference type="SUPFAM" id="SSF52833">
    <property type="entry name" value="Thioredoxin-like"/>
    <property type="match status" value="1"/>
</dbReference>
<dbReference type="InterPro" id="IPR040079">
    <property type="entry name" value="Glutathione_S-Trfase"/>
</dbReference>
<dbReference type="PANTHER" id="PTHR42673">
    <property type="entry name" value="MALEYLACETOACETATE ISOMERASE"/>
    <property type="match status" value="1"/>
</dbReference>
<sequence>MYELYIANKNYSSWSLRPWLLLSELGIPFDERLVSFAPGTGSSWSAFRTFSPNGKVPCLRDGDTVVWDSLAIVEYLAERHPGVWPADPKTRAWARCAVAEMHSGFAALRSRCALSCGLRIRLPDDLPTALRADIARIDELWSEGLARFGGPFLAGNAFGAVDAFFAPVAFRIQTYGLPLGDIAAAYAQRLRELPGMRRWYADALQETWRDPEHEEEVQQFGTLLEDLRASAA</sequence>
<evidence type="ECO:0000313" key="2">
    <source>
        <dbReference type="EMBL" id="GGY29238.1"/>
    </source>
</evidence>
<dbReference type="Proteomes" id="UP000621898">
    <property type="component" value="Unassembled WGS sequence"/>
</dbReference>
<dbReference type="EMBL" id="BMXT01000002">
    <property type="protein sequence ID" value="GGY29238.1"/>
    <property type="molecule type" value="Genomic_DNA"/>
</dbReference>
<reference evidence="3" key="1">
    <citation type="journal article" date="2019" name="Int. J. Syst. Evol. Microbiol.">
        <title>The Global Catalogue of Microorganisms (GCM) 10K type strain sequencing project: providing services to taxonomists for standard genome sequencing and annotation.</title>
        <authorList>
            <consortium name="The Broad Institute Genomics Platform"/>
            <consortium name="The Broad Institute Genome Sequencing Center for Infectious Disease"/>
            <person name="Wu L."/>
            <person name="Ma J."/>
        </authorList>
    </citation>
    <scope>NUCLEOTIDE SEQUENCE [LARGE SCALE GENOMIC DNA]</scope>
    <source>
        <strain evidence="3">KCTC 22232</strain>
    </source>
</reference>
<dbReference type="CDD" id="cd03043">
    <property type="entry name" value="GST_N_1"/>
    <property type="match status" value="1"/>
</dbReference>
<dbReference type="CDD" id="cd03194">
    <property type="entry name" value="GST_C_3"/>
    <property type="match status" value="1"/>
</dbReference>
<dbReference type="SFLD" id="SFLDS00019">
    <property type="entry name" value="Glutathione_Transferase_(cytos"/>
    <property type="match status" value="1"/>
</dbReference>
<organism evidence="2 3">
    <name type="scientific">Rhodanobacter panaciterrae</name>
    <dbReference type="NCBI Taxonomy" id="490572"/>
    <lineage>
        <taxon>Bacteria</taxon>
        <taxon>Pseudomonadati</taxon>
        <taxon>Pseudomonadota</taxon>
        <taxon>Gammaproteobacteria</taxon>
        <taxon>Lysobacterales</taxon>
        <taxon>Rhodanobacteraceae</taxon>
        <taxon>Rhodanobacter</taxon>
    </lineage>
</organism>
<gene>
    <name evidence="2" type="ORF">GCM10008098_23160</name>
</gene>
<dbReference type="InterPro" id="IPR036282">
    <property type="entry name" value="Glutathione-S-Trfase_C_sf"/>
</dbReference>
<dbReference type="Pfam" id="PF13410">
    <property type="entry name" value="GST_C_2"/>
    <property type="match status" value="1"/>
</dbReference>